<organism evidence="3 4">
    <name type="scientific">Phascolomyces articulosus</name>
    <dbReference type="NCBI Taxonomy" id="60185"/>
    <lineage>
        <taxon>Eukaryota</taxon>
        <taxon>Fungi</taxon>
        <taxon>Fungi incertae sedis</taxon>
        <taxon>Mucoromycota</taxon>
        <taxon>Mucoromycotina</taxon>
        <taxon>Mucoromycetes</taxon>
        <taxon>Mucorales</taxon>
        <taxon>Lichtheimiaceae</taxon>
        <taxon>Phascolomyces</taxon>
    </lineage>
</organism>
<feature type="compositionally biased region" description="Basic and acidic residues" evidence="1">
    <location>
        <begin position="78"/>
        <end position="90"/>
    </location>
</feature>
<dbReference type="PANTHER" id="PTHR24074">
    <property type="entry name" value="CO-CHAPERONE PROTEIN DJLA"/>
    <property type="match status" value="1"/>
</dbReference>
<dbReference type="InterPro" id="IPR050817">
    <property type="entry name" value="DjlA_DnaK_co-chaperone"/>
</dbReference>
<name>A0AAD5K323_9FUNG</name>
<evidence type="ECO:0000259" key="2">
    <source>
        <dbReference type="PROSITE" id="PS50076"/>
    </source>
</evidence>
<gene>
    <name evidence="3" type="ORF">BDA99DRAFT_536088</name>
</gene>
<evidence type="ECO:0000256" key="1">
    <source>
        <dbReference type="SAM" id="MobiDB-lite"/>
    </source>
</evidence>
<dbReference type="EMBL" id="JAIXMP010000010">
    <property type="protein sequence ID" value="KAI9266669.1"/>
    <property type="molecule type" value="Genomic_DNA"/>
</dbReference>
<dbReference type="Proteomes" id="UP001209540">
    <property type="component" value="Unassembled WGS sequence"/>
</dbReference>
<dbReference type="Gene3D" id="1.10.287.110">
    <property type="entry name" value="DnaJ domain"/>
    <property type="match status" value="1"/>
</dbReference>
<feature type="region of interest" description="Disordered" evidence="1">
    <location>
        <begin position="71"/>
        <end position="94"/>
    </location>
</feature>
<keyword evidence="4" id="KW-1185">Reference proteome</keyword>
<protein>
    <recommendedName>
        <fullName evidence="2">J domain-containing protein</fullName>
    </recommendedName>
</protein>
<proteinExistence type="predicted"/>
<feature type="domain" description="J" evidence="2">
    <location>
        <begin position="8"/>
        <end position="65"/>
    </location>
</feature>
<dbReference type="SMART" id="SM00271">
    <property type="entry name" value="DnaJ"/>
    <property type="match status" value="1"/>
</dbReference>
<dbReference type="CDD" id="cd06257">
    <property type="entry name" value="DnaJ"/>
    <property type="match status" value="1"/>
</dbReference>
<reference evidence="3" key="1">
    <citation type="journal article" date="2022" name="IScience">
        <title>Evolution of zygomycete secretomes and the origins of terrestrial fungal ecologies.</title>
        <authorList>
            <person name="Chang Y."/>
            <person name="Wang Y."/>
            <person name="Mondo S."/>
            <person name="Ahrendt S."/>
            <person name="Andreopoulos W."/>
            <person name="Barry K."/>
            <person name="Beard J."/>
            <person name="Benny G.L."/>
            <person name="Blankenship S."/>
            <person name="Bonito G."/>
            <person name="Cuomo C."/>
            <person name="Desiro A."/>
            <person name="Gervers K.A."/>
            <person name="Hundley H."/>
            <person name="Kuo A."/>
            <person name="LaButti K."/>
            <person name="Lang B.F."/>
            <person name="Lipzen A."/>
            <person name="O'Donnell K."/>
            <person name="Pangilinan J."/>
            <person name="Reynolds N."/>
            <person name="Sandor L."/>
            <person name="Smith M.E."/>
            <person name="Tsang A."/>
            <person name="Grigoriev I.V."/>
            <person name="Stajich J.E."/>
            <person name="Spatafora J.W."/>
        </authorList>
    </citation>
    <scope>NUCLEOTIDE SEQUENCE</scope>
    <source>
        <strain evidence="3">RSA 2281</strain>
    </source>
</reference>
<evidence type="ECO:0000313" key="3">
    <source>
        <dbReference type="EMBL" id="KAI9266669.1"/>
    </source>
</evidence>
<dbReference type="InterPro" id="IPR036869">
    <property type="entry name" value="J_dom_sf"/>
</dbReference>
<evidence type="ECO:0000313" key="4">
    <source>
        <dbReference type="Proteomes" id="UP001209540"/>
    </source>
</evidence>
<dbReference type="Pfam" id="PF00226">
    <property type="entry name" value="DnaJ"/>
    <property type="match status" value="1"/>
</dbReference>
<dbReference type="AlphaFoldDB" id="A0AAD5K323"/>
<dbReference type="PRINTS" id="PR00625">
    <property type="entry name" value="JDOMAIN"/>
</dbReference>
<dbReference type="PROSITE" id="PS50076">
    <property type="entry name" value="DNAJ_2"/>
    <property type="match status" value="1"/>
</dbReference>
<sequence>MSAVSRLKDRQLLGVAQTASKKEIKRRYIELCKKYHPDVAHQQQDATVDIRDITAAYQRLIGKESYFASNRAPEGAAWEDRPPEARRGSSPEEQQQWTKWSLLTGIAMVTTIVAYSKFEPQKNVIVDLNNTKYHSAWQQQQQLQYELQHEQQSESNNNTSYRQWRKG</sequence>
<dbReference type="SUPFAM" id="SSF46565">
    <property type="entry name" value="Chaperone J-domain"/>
    <property type="match status" value="1"/>
</dbReference>
<dbReference type="InterPro" id="IPR001623">
    <property type="entry name" value="DnaJ_domain"/>
</dbReference>
<reference evidence="3" key="2">
    <citation type="submission" date="2023-02" db="EMBL/GenBank/DDBJ databases">
        <authorList>
            <consortium name="DOE Joint Genome Institute"/>
            <person name="Mondo S.J."/>
            <person name="Chang Y."/>
            <person name="Wang Y."/>
            <person name="Ahrendt S."/>
            <person name="Andreopoulos W."/>
            <person name="Barry K."/>
            <person name="Beard J."/>
            <person name="Benny G.L."/>
            <person name="Blankenship S."/>
            <person name="Bonito G."/>
            <person name="Cuomo C."/>
            <person name="Desiro A."/>
            <person name="Gervers K.A."/>
            <person name="Hundley H."/>
            <person name="Kuo A."/>
            <person name="LaButti K."/>
            <person name="Lang B.F."/>
            <person name="Lipzen A."/>
            <person name="O'Donnell K."/>
            <person name="Pangilinan J."/>
            <person name="Reynolds N."/>
            <person name="Sandor L."/>
            <person name="Smith M.W."/>
            <person name="Tsang A."/>
            <person name="Grigoriev I.V."/>
            <person name="Stajich J.E."/>
            <person name="Spatafora J.W."/>
        </authorList>
    </citation>
    <scope>NUCLEOTIDE SEQUENCE</scope>
    <source>
        <strain evidence="3">RSA 2281</strain>
    </source>
</reference>
<comment type="caution">
    <text evidence="3">The sequence shown here is derived from an EMBL/GenBank/DDBJ whole genome shotgun (WGS) entry which is preliminary data.</text>
</comment>
<accession>A0AAD5K323</accession>